<dbReference type="Proteomes" id="UP000887116">
    <property type="component" value="Unassembled WGS sequence"/>
</dbReference>
<reference evidence="1" key="1">
    <citation type="submission" date="2020-07" db="EMBL/GenBank/DDBJ databases">
        <title>Multicomponent nature underlies the extraordinary mechanical properties of spider dragline silk.</title>
        <authorList>
            <person name="Kono N."/>
            <person name="Nakamura H."/>
            <person name="Mori M."/>
            <person name="Yoshida Y."/>
            <person name="Ohtoshi R."/>
            <person name="Malay A.D."/>
            <person name="Moran D.A.P."/>
            <person name="Tomita M."/>
            <person name="Numata K."/>
            <person name="Arakawa K."/>
        </authorList>
    </citation>
    <scope>NUCLEOTIDE SEQUENCE</scope>
</reference>
<accession>A0A8X6GSS9</accession>
<gene>
    <name evidence="1" type="ORF">TNCT_241971</name>
</gene>
<keyword evidence="2" id="KW-1185">Reference proteome</keyword>
<name>A0A8X6GSS9_TRICU</name>
<evidence type="ECO:0000313" key="2">
    <source>
        <dbReference type="Proteomes" id="UP000887116"/>
    </source>
</evidence>
<dbReference type="EMBL" id="BMAO01026370">
    <property type="protein sequence ID" value="GFR09119.1"/>
    <property type="molecule type" value="Genomic_DNA"/>
</dbReference>
<organism evidence="1 2">
    <name type="scientific">Trichonephila clavata</name>
    <name type="common">Joro spider</name>
    <name type="synonym">Nephila clavata</name>
    <dbReference type="NCBI Taxonomy" id="2740835"/>
    <lineage>
        <taxon>Eukaryota</taxon>
        <taxon>Metazoa</taxon>
        <taxon>Ecdysozoa</taxon>
        <taxon>Arthropoda</taxon>
        <taxon>Chelicerata</taxon>
        <taxon>Arachnida</taxon>
        <taxon>Araneae</taxon>
        <taxon>Araneomorphae</taxon>
        <taxon>Entelegynae</taxon>
        <taxon>Araneoidea</taxon>
        <taxon>Nephilidae</taxon>
        <taxon>Trichonephila</taxon>
    </lineage>
</organism>
<protein>
    <submittedName>
        <fullName evidence="1">Uncharacterized protein</fullName>
    </submittedName>
</protein>
<proteinExistence type="predicted"/>
<dbReference type="AlphaFoldDB" id="A0A8X6GSS9"/>
<sequence length="94" mass="11135">MQERSVFIMIFKLDSLCKQNLKRLSAETRVHLFKPSEYLNKEKVEGGWERSDFRKKIGVSTLYCRKFLEGIKEEEKSKKNCKPFSIASGWDQQQ</sequence>
<evidence type="ECO:0000313" key="1">
    <source>
        <dbReference type="EMBL" id="GFR09119.1"/>
    </source>
</evidence>
<comment type="caution">
    <text evidence="1">The sequence shown here is derived from an EMBL/GenBank/DDBJ whole genome shotgun (WGS) entry which is preliminary data.</text>
</comment>